<organism evidence="1 2">
    <name type="scientific">Ficus carica</name>
    <name type="common">Common fig</name>
    <dbReference type="NCBI Taxonomy" id="3494"/>
    <lineage>
        <taxon>Eukaryota</taxon>
        <taxon>Viridiplantae</taxon>
        <taxon>Streptophyta</taxon>
        <taxon>Embryophyta</taxon>
        <taxon>Tracheophyta</taxon>
        <taxon>Spermatophyta</taxon>
        <taxon>Magnoliopsida</taxon>
        <taxon>eudicotyledons</taxon>
        <taxon>Gunneridae</taxon>
        <taxon>Pentapetalae</taxon>
        <taxon>rosids</taxon>
        <taxon>fabids</taxon>
        <taxon>Rosales</taxon>
        <taxon>Moraceae</taxon>
        <taxon>Ficeae</taxon>
        <taxon>Ficus</taxon>
    </lineage>
</organism>
<accession>A0AA88DQ86</accession>
<dbReference type="AlphaFoldDB" id="A0AA88DQ86"/>
<keyword evidence="2" id="KW-1185">Reference proteome</keyword>
<gene>
    <name evidence="1" type="ORF">TIFTF001_028577</name>
</gene>
<reference evidence="1" key="1">
    <citation type="submission" date="2023-07" db="EMBL/GenBank/DDBJ databases">
        <title>draft genome sequence of fig (Ficus carica).</title>
        <authorList>
            <person name="Takahashi T."/>
            <person name="Nishimura K."/>
        </authorList>
    </citation>
    <scope>NUCLEOTIDE SEQUENCE</scope>
</reference>
<dbReference type="EMBL" id="BTGU01000088">
    <property type="protein sequence ID" value="GMN59488.1"/>
    <property type="molecule type" value="Genomic_DNA"/>
</dbReference>
<evidence type="ECO:0000313" key="1">
    <source>
        <dbReference type="EMBL" id="GMN59488.1"/>
    </source>
</evidence>
<protein>
    <submittedName>
        <fullName evidence="1">Uncharacterized protein</fullName>
    </submittedName>
</protein>
<evidence type="ECO:0000313" key="2">
    <source>
        <dbReference type="Proteomes" id="UP001187192"/>
    </source>
</evidence>
<dbReference type="Proteomes" id="UP001187192">
    <property type="component" value="Unassembled WGS sequence"/>
</dbReference>
<name>A0AA88DQ86_FICCA</name>
<sequence>MCRRTVGWVKAAGHEANFAWACARVHWRMAGRTHGNRQACTLADAGLTWTRGCLRVEETRVVGGARCERWTAEMHVVARSEAPAIGFRLAQGKI</sequence>
<comment type="caution">
    <text evidence="1">The sequence shown here is derived from an EMBL/GenBank/DDBJ whole genome shotgun (WGS) entry which is preliminary data.</text>
</comment>
<proteinExistence type="predicted"/>